<accession>A0A849KBD8</accession>
<feature type="compositionally biased region" description="Basic and acidic residues" evidence="1">
    <location>
        <begin position="21"/>
        <end position="37"/>
    </location>
</feature>
<dbReference type="AlphaFoldDB" id="A0A849KBD8"/>
<proteinExistence type="predicted"/>
<feature type="compositionally biased region" description="Polar residues" evidence="1">
    <location>
        <begin position="10"/>
        <end position="20"/>
    </location>
</feature>
<evidence type="ECO:0000313" key="3">
    <source>
        <dbReference type="Proteomes" id="UP000552954"/>
    </source>
</evidence>
<evidence type="ECO:0000313" key="2">
    <source>
        <dbReference type="EMBL" id="NNU44740.1"/>
    </source>
</evidence>
<organism evidence="2 3">
    <name type="scientific">Ramlibacter montanisoli</name>
    <dbReference type="NCBI Taxonomy" id="2732512"/>
    <lineage>
        <taxon>Bacteria</taxon>
        <taxon>Pseudomonadati</taxon>
        <taxon>Pseudomonadota</taxon>
        <taxon>Betaproteobacteria</taxon>
        <taxon>Burkholderiales</taxon>
        <taxon>Comamonadaceae</taxon>
        <taxon>Ramlibacter</taxon>
    </lineage>
</organism>
<protein>
    <submittedName>
        <fullName evidence="2">Uncharacterized protein</fullName>
    </submittedName>
</protein>
<evidence type="ECO:0000256" key="1">
    <source>
        <dbReference type="SAM" id="MobiDB-lite"/>
    </source>
</evidence>
<dbReference type="EMBL" id="JABFCS010000001">
    <property type="protein sequence ID" value="NNU44740.1"/>
    <property type="molecule type" value="Genomic_DNA"/>
</dbReference>
<gene>
    <name evidence="2" type="ORF">HK415_18635</name>
</gene>
<feature type="region of interest" description="Disordered" evidence="1">
    <location>
        <begin position="1"/>
        <end position="67"/>
    </location>
</feature>
<keyword evidence="3" id="KW-1185">Reference proteome</keyword>
<sequence length="67" mass="7306">MTGKNENDTNKMGNQAPTQKNEGRRTPESRSDREDHIGGQSNQNQLRTGRAGQGDKGGPNSRTGRKP</sequence>
<dbReference type="Proteomes" id="UP000552954">
    <property type="component" value="Unassembled WGS sequence"/>
</dbReference>
<reference evidence="2 3" key="2">
    <citation type="submission" date="2020-06" db="EMBL/GenBank/DDBJ databases">
        <title>Ramlibacter rhizophilus sp. nov., isolated from rhizosphere soil of national flower Mugunghwa from South Korea.</title>
        <authorList>
            <person name="Zheng-Fei Y."/>
            <person name="Huan T."/>
        </authorList>
    </citation>
    <scope>NUCLEOTIDE SEQUENCE [LARGE SCALE GENOMIC DNA]</scope>
    <source>
        <strain evidence="2 3">B156</strain>
    </source>
</reference>
<name>A0A849KBD8_9BURK</name>
<comment type="caution">
    <text evidence="2">The sequence shown here is derived from an EMBL/GenBank/DDBJ whole genome shotgun (WGS) entry which is preliminary data.</text>
</comment>
<reference evidence="2 3" key="1">
    <citation type="submission" date="2020-05" db="EMBL/GenBank/DDBJ databases">
        <authorList>
            <person name="Khan S.A."/>
            <person name="Jeon C.O."/>
            <person name="Chun B.H."/>
        </authorList>
    </citation>
    <scope>NUCLEOTIDE SEQUENCE [LARGE SCALE GENOMIC DNA]</scope>
    <source>
        <strain evidence="2 3">B156</strain>
    </source>
</reference>